<keyword evidence="4 8" id="KW-1003">Cell membrane</keyword>
<comment type="similarity">
    <text evidence="2 8">Belongs to the 4-toluene sulfonate uptake permease (TSUP) (TC 2.A.102) family.</text>
</comment>
<dbReference type="Pfam" id="PF01925">
    <property type="entry name" value="TauE"/>
    <property type="match status" value="1"/>
</dbReference>
<keyword evidence="5 8" id="KW-0812">Transmembrane</keyword>
<evidence type="ECO:0000256" key="3">
    <source>
        <dbReference type="ARBA" id="ARBA00022448"/>
    </source>
</evidence>
<dbReference type="InterPro" id="IPR002781">
    <property type="entry name" value="TM_pro_TauE-like"/>
</dbReference>
<keyword evidence="6 8" id="KW-1133">Transmembrane helix</keyword>
<protein>
    <recommendedName>
        <fullName evidence="8">Probable membrane transporter protein</fullName>
    </recommendedName>
</protein>
<gene>
    <name evidence="9" type="ORF">GA0070617_2793</name>
</gene>
<name>A0A1C6ULB2_9ACTN</name>
<comment type="subcellular location">
    <subcellularLocation>
        <location evidence="1 8">Cell membrane</location>
        <topology evidence="1 8">Multi-pass membrane protein</topology>
    </subcellularLocation>
</comment>
<evidence type="ECO:0000256" key="2">
    <source>
        <dbReference type="ARBA" id="ARBA00009142"/>
    </source>
</evidence>
<organism evidence="9 10">
    <name type="scientific">Micromonospora yangpuensis</name>
    <dbReference type="NCBI Taxonomy" id="683228"/>
    <lineage>
        <taxon>Bacteria</taxon>
        <taxon>Bacillati</taxon>
        <taxon>Actinomycetota</taxon>
        <taxon>Actinomycetes</taxon>
        <taxon>Micromonosporales</taxon>
        <taxon>Micromonosporaceae</taxon>
        <taxon>Micromonospora</taxon>
    </lineage>
</organism>
<evidence type="ECO:0000256" key="4">
    <source>
        <dbReference type="ARBA" id="ARBA00022475"/>
    </source>
</evidence>
<evidence type="ECO:0000256" key="8">
    <source>
        <dbReference type="RuleBase" id="RU363041"/>
    </source>
</evidence>
<dbReference type="InterPro" id="IPR052017">
    <property type="entry name" value="TSUP"/>
</dbReference>
<evidence type="ECO:0000256" key="7">
    <source>
        <dbReference type="ARBA" id="ARBA00023136"/>
    </source>
</evidence>
<feature type="transmembrane region" description="Helical" evidence="8">
    <location>
        <begin position="65"/>
        <end position="88"/>
    </location>
</feature>
<feature type="transmembrane region" description="Helical" evidence="8">
    <location>
        <begin position="128"/>
        <end position="161"/>
    </location>
</feature>
<keyword evidence="7 8" id="KW-0472">Membrane</keyword>
<evidence type="ECO:0000313" key="10">
    <source>
        <dbReference type="Proteomes" id="UP000198937"/>
    </source>
</evidence>
<dbReference type="GO" id="GO:0005886">
    <property type="term" value="C:plasma membrane"/>
    <property type="evidence" value="ECO:0007669"/>
    <property type="project" value="UniProtKB-SubCell"/>
</dbReference>
<feature type="transmembrane region" description="Helical" evidence="8">
    <location>
        <begin position="223"/>
        <end position="241"/>
    </location>
</feature>
<dbReference type="PANTHER" id="PTHR30269">
    <property type="entry name" value="TRANSMEMBRANE PROTEIN YFCA"/>
    <property type="match status" value="1"/>
</dbReference>
<proteinExistence type="inferred from homology"/>
<reference evidence="10" key="1">
    <citation type="submission" date="2016-06" db="EMBL/GenBank/DDBJ databases">
        <authorList>
            <person name="Varghese N."/>
            <person name="Submissions Spin"/>
        </authorList>
    </citation>
    <scope>NUCLEOTIDE SEQUENCE [LARGE SCALE GENOMIC DNA]</scope>
    <source>
        <strain evidence="10">DSM 45577</strain>
    </source>
</reference>
<keyword evidence="3" id="KW-0813">Transport</keyword>
<feature type="transmembrane region" description="Helical" evidence="8">
    <location>
        <begin position="94"/>
        <end position="116"/>
    </location>
</feature>
<dbReference type="Proteomes" id="UP000198937">
    <property type="component" value="Unassembled WGS sequence"/>
</dbReference>
<accession>A0A1C6ULB2</accession>
<dbReference type="OrthoDB" id="3782574at2"/>
<feature type="transmembrane region" description="Helical" evidence="8">
    <location>
        <begin position="25"/>
        <end position="53"/>
    </location>
</feature>
<dbReference type="EMBL" id="FMIA01000002">
    <property type="protein sequence ID" value="SCL54877.1"/>
    <property type="molecule type" value="Genomic_DNA"/>
</dbReference>
<evidence type="ECO:0000256" key="6">
    <source>
        <dbReference type="ARBA" id="ARBA00022989"/>
    </source>
</evidence>
<keyword evidence="10" id="KW-1185">Reference proteome</keyword>
<dbReference type="PANTHER" id="PTHR30269:SF0">
    <property type="entry name" value="MEMBRANE TRANSPORTER PROTEIN YFCA-RELATED"/>
    <property type="match status" value="1"/>
</dbReference>
<dbReference type="AlphaFoldDB" id="A0A1C6ULB2"/>
<evidence type="ECO:0000313" key="9">
    <source>
        <dbReference type="EMBL" id="SCL54877.1"/>
    </source>
</evidence>
<dbReference type="STRING" id="683228.GA0070617_2793"/>
<evidence type="ECO:0000256" key="1">
    <source>
        <dbReference type="ARBA" id="ARBA00004651"/>
    </source>
</evidence>
<sequence length="247" mass="25238">MLAAGFAAGAIGAMAGGGGLLSFPALIAVGIPPVAATVTNTVALCTGNLTAAVATRSDLPQVRQWALLLPTTVVGTLAGCLILLGTPARVFETVVPFLVLGATAMLALQGPLWRLVGHPRDLGPRRRAWTLHAVVGVTSVYCGYFAQALGLMLISGLTLALDTTLARINALKNLLSGMMGVTTIGVFGLFGPVNWAAAALLAPAAIAGGYVGARWARRLPATLLRAVIVVVGTAVGLYLLVDHHYQG</sequence>
<evidence type="ECO:0000256" key="5">
    <source>
        <dbReference type="ARBA" id="ARBA00022692"/>
    </source>
</evidence>
<feature type="transmembrane region" description="Helical" evidence="8">
    <location>
        <begin position="181"/>
        <end position="211"/>
    </location>
</feature>